<dbReference type="GO" id="GO:0016491">
    <property type="term" value="F:oxidoreductase activity"/>
    <property type="evidence" value="ECO:0007669"/>
    <property type="project" value="InterPro"/>
</dbReference>
<dbReference type="PROSITE" id="PS00194">
    <property type="entry name" value="THIOREDOXIN_1"/>
    <property type="match status" value="1"/>
</dbReference>
<reference evidence="3" key="1">
    <citation type="submission" date="2021-01" db="EMBL/GenBank/DDBJ databases">
        <title>Whole genome shotgun sequence of Virgisporangium aurantiacum NBRC 16421.</title>
        <authorList>
            <person name="Komaki H."/>
            <person name="Tamura T."/>
        </authorList>
    </citation>
    <scope>NUCLEOTIDE SEQUENCE</scope>
    <source>
        <strain evidence="3">NBRC 16421</strain>
    </source>
</reference>
<dbReference type="AlphaFoldDB" id="A0A8J3Z8B4"/>
<dbReference type="Gene3D" id="3.40.30.10">
    <property type="entry name" value="Glutaredoxin"/>
    <property type="match status" value="1"/>
</dbReference>
<dbReference type="InterPro" id="IPR013766">
    <property type="entry name" value="Thioredoxin_domain"/>
</dbReference>
<keyword evidence="1" id="KW-1133">Transmembrane helix</keyword>
<dbReference type="CDD" id="cd02966">
    <property type="entry name" value="TlpA_like_family"/>
    <property type="match status" value="1"/>
</dbReference>
<gene>
    <name evidence="3" type="ORF">Vau01_064230</name>
</gene>
<organism evidence="3 4">
    <name type="scientific">Virgisporangium aurantiacum</name>
    <dbReference type="NCBI Taxonomy" id="175570"/>
    <lineage>
        <taxon>Bacteria</taxon>
        <taxon>Bacillati</taxon>
        <taxon>Actinomycetota</taxon>
        <taxon>Actinomycetes</taxon>
        <taxon>Micromonosporales</taxon>
        <taxon>Micromonosporaceae</taxon>
        <taxon>Virgisporangium</taxon>
    </lineage>
</organism>
<feature type="domain" description="Thioredoxin" evidence="2">
    <location>
        <begin position="45"/>
        <end position="168"/>
    </location>
</feature>
<dbReference type="InterPro" id="IPR050553">
    <property type="entry name" value="Thioredoxin_ResA/DsbE_sf"/>
</dbReference>
<dbReference type="PANTHER" id="PTHR42852:SF13">
    <property type="entry name" value="PROTEIN DIPZ"/>
    <property type="match status" value="1"/>
</dbReference>
<dbReference type="GO" id="GO:0016209">
    <property type="term" value="F:antioxidant activity"/>
    <property type="evidence" value="ECO:0007669"/>
    <property type="project" value="InterPro"/>
</dbReference>
<evidence type="ECO:0000259" key="2">
    <source>
        <dbReference type="PROSITE" id="PS51352"/>
    </source>
</evidence>
<evidence type="ECO:0000256" key="1">
    <source>
        <dbReference type="SAM" id="Phobius"/>
    </source>
</evidence>
<dbReference type="Proteomes" id="UP000612585">
    <property type="component" value="Unassembled WGS sequence"/>
</dbReference>
<evidence type="ECO:0000313" key="4">
    <source>
        <dbReference type="Proteomes" id="UP000612585"/>
    </source>
</evidence>
<comment type="caution">
    <text evidence="3">The sequence shown here is derived from an EMBL/GenBank/DDBJ whole genome shotgun (WGS) entry which is preliminary data.</text>
</comment>
<keyword evidence="1" id="KW-0812">Transmembrane</keyword>
<dbReference type="InterPro" id="IPR036249">
    <property type="entry name" value="Thioredoxin-like_sf"/>
</dbReference>
<evidence type="ECO:0000313" key="3">
    <source>
        <dbReference type="EMBL" id="GIJ58907.1"/>
    </source>
</evidence>
<protein>
    <recommendedName>
        <fullName evidence="2">Thioredoxin domain-containing protein</fullName>
    </recommendedName>
</protein>
<dbReference type="RefSeq" id="WP_204000351.1">
    <property type="nucleotide sequence ID" value="NZ_BOPG01000043.1"/>
</dbReference>
<dbReference type="Pfam" id="PF00578">
    <property type="entry name" value="AhpC-TSA"/>
    <property type="match status" value="1"/>
</dbReference>
<dbReference type="EMBL" id="BOPG01000043">
    <property type="protein sequence ID" value="GIJ58907.1"/>
    <property type="molecule type" value="Genomic_DNA"/>
</dbReference>
<proteinExistence type="predicted"/>
<dbReference type="PANTHER" id="PTHR42852">
    <property type="entry name" value="THIOL:DISULFIDE INTERCHANGE PROTEIN DSBE"/>
    <property type="match status" value="1"/>
</dbReference>
<dbReference type="PROSITE" id="PS51352">
    <property type="entry name" value="THIOREDOXIN_2"/>
    <property type="match status" value="1"/>
</dbReference>
<keyword evidence="1" id="KW-0472">Membrane</keyword>
<accession>A0A8J3Z8B4</accession>
<name>A0A8J3Z8B4_9ACTN</name>
<keyword evidence="4" id="KW-1185">Reference proteome</keyword>
<sequence length="168" mass="17462">MTVQAVAVLVVGATAVLNLLLTFAVLRRLRLHAALLESISSGPEDLVGRTVPEFTVRTSEGETVSRSDLAGREYVIGFFSATCAPCKEQAPEFARLAEARSNAALSVVMGDGPGVDELRAALVGVPTVVVERDHPIAGEFGVDGFPSIMLVDAENTVVAAGASVRSLG</sequence>
<dbReference type="SUPFAM" id="SSF52833">
    <property type="entry name" value="Thioredoxin-like"/>
    <property type="match status" value="1"/>
</dbReference>
<feature type="transmembrane region" description="Helical" evidence="1">
    <location>
        <begin position="6"/>
        <end position="26"/>
    </location>
</feature>
<dbReference type="InterPro" id="IPR000866">
    <property type="entry name" value="AhpC/TSA"/>
</dbReference>
<dbReference type="InterPro" id="IPR017937">
    <property type="entry name" value="Thioredoxin_CS"/>
</dbReference>